<feature type="transmembrane region" description="Helical" evidence="1">
    <location>
        <begin position="123"/>
        <end position="143"/>
    </location>
</feature>
<sequence length="285" mass="33510">MVKVVYGDSVVISISLLCSIYFIVAIVSMVRLYWLFTRVKTWIYQKFFFSLVILACAGRIPMLLVQLFVDPKALLTNRAFKVFDSLTSDLFISSFVLIIFAIAHIYFQHVGRISHQGTIKTERMLIVLLVILNIILVTTSIILGLKKTKTFLDLYIFDIVAFLVISFGLLIWSMKLLYYFRKRKELVIYSQIKTLFRVILACIFLHLLRIPLILILNFYEMEWFKKPWEDALYLFFYFFISELLAVCLVIFFLFEIPPKSGEFQEVEVETYPDERSLINSPHYSD</sequence>
<evidence type="ECO:0000259" key="2">
    <source>
        <dbReference type="Pfam" id="PF06454"/>
    </source>
</evidence>
<keyword evidence="1" id="KW-1133">Transmembrane helix</keyword>
<evidence type="ECO:0000313" key="4">
    <source>
        <dbReference type="Proteomes" id="UP001146793"/>
    </source>
</evidence>
<comment type="caution">
    <text evidence="3">The sequence shown here is derived from an EMBL/GenBank/DDBJ whole genome shotgun (WGS) entry which is preliminary data.</text>
</comment>
<feature type="transmembrane region" description="Helical" evidence="1">
    <location>
        <begin position="195"/>
        <end position="219"/>
    </location>
</feature>
<dbReference type="InterPro" id="IPR009457">
    <property type="entry name" value="THH1/TOM1/TOM3_dom"/>
</dbReference>
<dbReference type="AlphaFoldDB" id="A0AAV7YGC9"/>
<proteinExistence type="predicted"/>
<organism evidence="3 4">
    <name type="scientific">Anaeramoeba flamelloides</name>
    <dbReference type="NCBI Taxonomy" id="1746091"/>
    <lineage>
        <taxon>Eukaryota</taxon>
        <taxon>Metamonada</taxon>
        <taxon>Anaeramoebidae</taxon>
        <taxon>Anaeramoeba</taxon>
    </lineage>
</organism>
<feature type="transmembrane region" description="Helical" evidence="1">
    <location>
        <begin position="231"/>
        <end position="254"/>
    </location>
</feature>
<accession>A0AAV7YGC9</accession>
<feature type="transmembrane region" description="Helical" evidence="1">
    <location>
        <begin position="12"/>
        <end position="35"/>
    </location>
</feature>
<name>A0AAV7YGC9_9EUKA</name>
<feature type="domain" description="THH1/TOM1/TOM3" evidence="2">
    <location>
        <begin position="15"/>
        <end position="265"/>
    </location>
</feature>
<gene>
    <name evidence="3" type="ORF">M0812_23827</name>
</gene>
<reference evidence="3" key="1">
    <citation type="submission" date="2022-08" db="EMBL/GenBank/DDBJ databases">
        <title>Novel sulphate-reducing endosymbionts in the free-living metamonad Anaeramoeba.</title>
        <authorList>
            <person name="Jerlstrom-Hultqvist J."/>
            <person name="Cepicka I."/>
            <person name="Gallot-Lavallee L."/>
            <person name="Salas-Leiva D."/>
            <person name="Curtis B.A."/>
            <person name="Zahonova K."/>
            <person name="Pipaliya S."/>
            <person name="Dacks J."/>
            <person name="Roger A.J."/>
        </authorList>
    </citation>
    <scope>NUCLEOTIDE SEQUENCE</scope>
    <source>
        <strain evidence="3">Busselton2</strain>
    </source>
</reference>
<dbReference type="EMBL" id="JANTQA010000057">
    <property type="protein sequence ID" value="KAJ3428504.1"/>
    <property type="molecule type" value="Genomic_DNA"/>
</dbReference>
<dbReference type="Proteomes" id="UP001146793">
    <property type="component" value="Unassembled WGS sequence"/>
</dbReference>
<feature type="transmembrane region" description="Helical" evidence="1">
    <location>
        <begin position="155"/>
        <end position="174"/>
    </location>
</feature>
<keyword evidence="1" id="KW-0472">Membrane</keyword>
<evidence type="ECO:0000313" key="3">
    <source>
        <dbReference type="EMBL" id="KAJ3428504.1"/>
    </source>
</evidence>
<dbReference type="Pfam" id="PF06454">
    <property type="entry name" value="THH1_TOM1-3_dom"/>
    <property type="match status" value="1"/>
</dbReference>
<feature type="transmembrane region" description="Helical" evidence="1">
    <location>
        <begin position="47"/>
        <end position="69"/>
    </location>
</feature>
<keyword evidence="1" id="KW-0812">Transmembrane</keyword>
<feature type="transmembrane region" description="Helical" evidence="1">
    <location>
        <begin position="89"/>
        <end position="111"/>
    </location>
</feature>
<evidence type="ECO:0000256" key="1">
    <source>
        <dbReference type="SAM" id="Phobius"/>
    </source>
</evidence>
<protein>
    <submittedName>
        <fullName evidence="3">Tobamovirus multiplication protein 1-like isoform x1</fullName>
    </submittedName>
</protein>